<dbReference type="AlphaFoldDB" id="A0A0T5NXR7"/>
<name>A0A0T5NXR7_9RHOB</name>
<accession>A0A0T5NXR7</accession>
<organism evidence="2 3">
    <name type="scientific">Roseovarius atlanticus</name>
    <dbReference type="NCBI Taxonomy" id="1641875"/>
    <lineage>
        <taxon>Bacteria</taxon>
        <taxon>Pseudomonadati</taxon>
        <taxon>Pseudomonadota</taxon>
        <taxon>Alphaproteobacteria</taxon>
        <taxon>Rhodobacterales</taxon>
        <taxon>Roseobacteraceae</taxon>
        <taxon>Roseovarius</taxon>
    </lineage>
</organism>
<comment type="caution">
    <text evidence="2">The sequence shown here is derived from an EMBL/GenBank/DDBJ whole genome shotgun (WGS) entry which is preliminary data.</text>
</comment>
<keyword evidence="3" id="KW-1185">Reference proteome</keyword>
<dbReference type="RefSeq" id="WP_057790470.1">
    <property type="nucleotide sequence ID" value="NZ_LAXJ01000003.1"/>
</dbReference>
<feature type="transmembrane region" description="Helical" evidence="1">
    <location>
        <begin position="139"/>
        <end position="162"/>
    </location>
</feature>
<feature type="transmembrane region" description="Helical" evidence="1">
    <location>
        <begin position="73"/>
        <end position="91"/>
    </location>
</feature>
<proteinExistence type="predicted"/>
<feature type="transmembrane region" description="Helical" evidence="1">
    <location>
        <begin position="200"/>
        <end position="221"/>
    </location>
</feature>
<gene>
    <name evidence="2" type="ORF">XM53_03815</name>
</gene>
<evidence type="ECO:0000256" key="1">
    <source>
        <dbReference type="SAM" id="Phobius"/>
    </source>
</evidence>
<reference evidence="2 3" key="1">
    <citation type="submission" date="2015-04" db="EMBL/GenBank/DDBJ databases">
        <title>The draft genome sequence of Roseovarius sp.R12b.</title>
        <authorList>
            <person name="Li G."/>
            <person name="Lai Q."/>
            <person name="Shao Z."/>
            <person name="Yan P."/>
        </authorList>
    </citation>
    <scope>NUCLEOTIDE SEQUENCE [LARGE SCALE GENOMIC DNA]</scope>
    <source>
        <strain evidence="2 3">R12B</strain>
    </source>
</reference>
<keyword evidence="1" id="KW-1133">Transmembrane helix</keyword>
<feature type="transmembrane region" description="Helical" evidence="1">
    <location>
        <begin position="233"/>
        <end position="256"/>
    </location>
</feature>
<dbReference type="Proteomes" id="UP000051295">
    <property type="component" value="Unassembled WGS sequence"/>
</dbReference>
<evidence type="ECO:0000313" key="2">
    <source>
        <dbReference type="EMBL" id="KRS13719.1"/>
    </source>
</evidence>
<evidence type="ECO:0000313" key="3">
    <source>
        <dbReference type="Proteomes" id="UP000051295"/>
    </source>
</evidence>
<protein>
    <submittedName>
        <fullName evidence="2">Membrane protein</fullName>
    </submittedName>
</protein>
<keyword evidence="1" id="KW-0812">Transmembrane</keyword>
<dbReference type="PATRIC" id="fig|1641875.4.peg.2772"/>
<dbReference type="STRING" id="1641875.XM53_03815"/>
<feature type="transmembrane region" description="Helical" evidence="1">
    <location>
        <begin position="36"/>
        <end position="53"/>
    </location>
</feature>
<dbReference type="EMBL" id="LAXJ01000003">
    <property type="protein sequence ID" value="KRS13719.1"/>
    <property type="molecule type" value="Genomic_DNA"/>
</dbReference>
<feature type="transmembrane region" description="Helical" evidence="1">
    <location>
        <begin position="12"/>
        <end position="30"/>
    </location>
</feature>
<dbReference type="OrthoDB" id="7738422at2"/>
<keyword evidence="1" id="KW-0472">Membrane</keyword>
<sequence>MVSQIISALTRAILVALLVATPALVLPSVATDTAQIVVVIALLFSLLTFIEYFGRYPSIVEFRFAPPFNRLKFLALALVVVMLSLIARGKIEPSPITLIITYFAQAIGNAMDFPFSPVRLVVLMLPPDATLELANTVRIAAGLAYSVSLVMILVFVILVRLLGWPMRNGAFNVWVNLPLFDPTRGGDIVDRLRRDSGLNIVLGALLPFLIPAIVKAASLVIEPVSFQSEQTLIWMMTVWAFLPASILMRGIALMRVAELIEEKRRRVYAKAEAEGLQNA</sequence>